<evidence type="ECO:0000256" key="1">
    <source>
        <dbReference type="SAM" id="MobiDB-lite"/>
    </source>
</evidence>
<name>A0ABM7CVM5_9PSED</name>
<reference evidence="2 3" key="1">
    <citation type="submission" date="2018-12" db="EMBL/GenBank/DDBJ databases">
        <authorList>
            <person name="Li S."/>
            <person name="Yang R."/>
            <person name="Chen G."/>
            <person name="Zou L."/>
            <person name="Zhang C."/>
            <person name="Chen Y."/>
            <person name="Liu Z."/>
            <person name="Li Y."/>
            <person name="Yan Y."/>
            <person name="Huang M."/>
            <person name="Chen T."/>
        </authorList>
    </citation>
    <scope>NUCLEOTIDE SEQUENCE [LARGE SCALE GENOMIC DNA]</scope>
    <source>
        <strain evidence="2 3">2014</strain>
    </source>
</reference>
<evidence type="ECO:0000313" key="3">
    <source>
        <dbReference type="Proteomes" id="UP000272622"/>
    </source>
</evidence>
<dbReference type="Proteomes" id="UP000272622">
    <property type="component" value="Chromosome"/>
</dbReference>
<keyword evidence="3" id="KW-1185">Reference proteome</keyword>
<evidence type="ECO:0000313" key="2">
    <source>
        <dbReference type="EMBL" id="AZL75540.1"/>
    </source>
</evidence>
<accession>A0ABM7CVM5</accession>
<proteinExistence type="predicted"/>
<gene>
    <name evidence="2" type="ORF">EI693_21630</name>
</gene>
<feature type="compositionally biased region" description="Basic and acidic residues" evidence="1">
    <location>
        <begin position="1"/>
        <end position="12"/>
    </location>
</feature>
<evidence type="ECO:0008006" key="4">
    <source>
        <dbReference type="Google" id="ProtNLM"/>
    </source>
</evidence>
<protein>
    <recommendedName>
        <fullName evidence="4">DUF1534 domain-containing protein</fullName>
    </recommendedName>
</protein>
<feature type="region of interest" description="Disordered" evidence="1">
    <location>
        <begin position="1"/>
        <end position="25"/>
    </location>
</feature>
<organism evidence="2 3">
    <name type="scientific">Pseudomonas oryziphila</name>
    <dbReference type="NCBI Taxonomy" id="2894079"/>
    <lineage>
        <taxon>Bacteria</taxon>
        <taxon>Pseudomonadati</taxon>
        <taxon>Pseudomonadota</taxon>
        <taxon>Gammaproteobacteria</taxon>
        <taxon>Pseudomonadales</taxon>
        <taxon>Pseudomonadaceae</taxon>
        <taxon>Pseudomonas</taxon>
    </lineage>
</organism>
<sequence>MPVDGGRVDRPGGDGPVFGPDRAHRHCQNQPQCLHIDRLKWGCFAAHRDTRPLLQGIAIPCRSGLVPRKGRPRFNGSPSLSGFHDNPAALQALPRRFSRAALASANTPWSRCHSCAQ</sequence>
<dbReference type="EMBL" id="CP034337">
    <property type="protein sequence ID" value="AZL75540.1"/>
    <property type="molecule type" value="Genomic_DNA"/>
</dbReference>